<dbReference type="WBParaSite" id="ALUE_0002013301-mRNA-1">
    <property type="protein sequence ID" value="ALUE_0002013301-mRNA-1"/>
    <property type="gene ID" value="ALUE_0002013301"/>
</dbReference>
<evidence type="ECO:0000313" key="1">
    <source>
        <dbReference type="Proteomes" id="UP000036681"/>
    </source>
</evidence>
<proteinExistence type="predicted"/>
<organism evidence="1 2">
    <name type="scientific">Ascaris lumbricoides</name>
    <name type="common">Giant roundworm</name>
    <dbReference type="NCBI Taxonomy" id="6252"/>
    <lineage>
        <taxon>Eukaryota</taxon>
        <taxon>Metazoa</taxon>
        <taxon>Ecdysozoa</taxon>
        <taxon>Nematoda</taxon>
        <taxon>Chromadorea</taxon>
        <taxon>Rhabditida</taxon>
        <taxon>Spirurina</taxon>
        <taxon>Ascaridomorpha</taxon>
        <taxon>Ascaridoidea</taxon>
        <taxon>Ascarididae</taxon>
        <taxon>Ascaris</taxon>
    </lineage>
</organism>
<dbReference type="Proteomes" id="UP000036681">
    <property type="component" value="Unplaced"/>
</dbReference>
<reference evidence="2" key="1">
    <citation type="submission" date="2017-02" db="UniProtKB">
        <authorList>
            <consortium name="WormBaseParasite"/>
        </authorList>
    </citation>
    <scope>IDENTIFICATION</scope>
</reference>
<keyword evidence="1" id="KW-1185">Reference proteome</keyword>
<protein>
    <submittedName>
        <fullName evidence="2">Cytochrome c domain-containing protein</fullName>
    </submittedName>
</protein>
<sequence length="113" mass="12524">LLAANAECESCHGGTVFGRHGRNDWSAVVEVRQRARMIVAVRTLMLQEMRAVIFVMTHSPIGETWLTGGHGNYFGKFCAPPPPPPLSVMFGLPERSVVMVIMEEFSPFESISF</sequence>
<name>A0A0M3IN05_ASCLU</name>
<accession>A0A0M3IN05</accession>
<evidence type="ECO:0000313" key="2">
    <source>
        <dbReference type="WBParaSite" id="ALUE_0002013301-mRNA-1"/>
    </source>
</evidence>
<dbReference type="AlphaFoldDB" id="A0A0M3IN05"/>